<keyword evidence="5" id="KW-0614">Plasmid</keyword>
<keyword evidence="1" id="KW-0805">Transcription regulation</keyword>
<feature type="domain" description="HTH arsR-type" evidence="4">
    <location>
        <begin position="20"/>
        <end position="115"/>
    </location>
</feature>
<evidence type="ECO:0000256" key="2">
    <source>
        <dbReference type="ARBA" id="ARBA00023125"/>
    </source>
</evidence>
<sequence>MSYICVILHSSLMTYAKTAAFTAEQQQLARVAKALAHPARVAIIQLLASKQTCISGDIAAELPLSRTTVSQHLQELKALDLIRGEIDGLTVCYCLNTELLRQVHQHFTAFFIEATTGAACGPADACAC</sequence>
<reference evidence="5 6" key="1">
    <citation type="submission" date="2022-04" db="EMBL/GenBank/DDBJ databases">
        <title>Hymenobacter sp. isolated from the air.</title>
        <authorList>
            <person name="Won M."/>
            <person name="Lee C.-M."/>
            <person name="Woen H.-Y."/>
            <person name="Kwon S.-W."/>
        </authorList>
    </citation>
    <scope>NUCLEOTIDE SEQUENCE [LARGE SCALE GENOMIC DNA]</scope>
    <source>
        <strain evidence="6">5516 S-25</strain>
        <plasmid evidence="5 6">unnamed1</plasmid>
    </source>
</reference>
<dbReference type="Pfam" id="PF12840">
    <property type="entry name" value="HTH_20"/>
    <property type="match status" value="1"/>
</dbReference>
<dbReference type="EMBL" id="CP095849">
    <property type="protein sequence ID" value="UPL51290.1"/>
    <property type="molecule type" value="Genomic_DNA"/>
</dbReference>
<dbReference type="SUPFAM" id="SSF46785">
    <property type="entry name" value="Winged helix' DNA-binding domain"/>
    <property type="match status" value="1"/>
</dbReference>
<evidence type="ECO:0000256" key="3">
    <source>
        <dbReference type="ARBA" id="ARBA00023163"/>
    </source>
</evidence>
<dbReference type="Proteomes" id="UP000829647">
    <property type="component" value="Plasmid unnamed1"/>
</dbReference>
<name>A0ABY4JER4_9BACT</name>
<dbReference type="InterPro" id="IPR001845">
    <property type="entry name" value="HTH_ArsR_DNA-bd_dom"/>
</dbReference>
<keyword evidence="2" id="KW-0238">DNA-binding</keyword>
<dbReference type="InterPro" id="IPR036390">
    <property type="entry name" value="WH_DNA-bd_sf"/>
</dbReference>
<accession>A0ABY4JER4</accession>
<dbReference type="Gene3D" id="1.10.10.10">
    <property type="entry name" value="Winged helix-like DNA-binding domain superfamily/Winged helix DNA-binding domain"/>
    <property type="match status" value="1"/>
</dbReference>
<dbReference type="InterPro" id="IPR051081">
    <property type="entry name" value="HTH_MetalResp_TranReg"/>
</dbReference>
<keyword evidence="3" id="KW-0804">Transcription</keyword>
<evidence type="ECO:0000259" key="4">
    <source>
        <dbReference type="PROSITE" id="PS50987"/>
    </source>
</evidence>
<evidence type="ECO:0000313" key="5">
    <source>
        <dbReference type="EMBL" id="UPL51290.1"/>
    </source>
</evidence>
<protein>
    <submittedName>
        <fullName evidence="5">Metalloregulator ArsR/SmtB family transcription factor</fullName>
    </submittedName>
</protein>
<proteinExistence type="predicted"/>
<dbReference type="PROSITE" id="PS50987">
    <property type="entry name" value="HTH_ARSR_2"/>
    <property type="match status" value="1"/>
</dbReference>
<dbReference type="SMART" id="SM00418">
    <property type="entry name" value="HTH_ARSR"/>
    <property type="match status" value="1"/>
</dbReference>
<dbReference type="NCBIfam" id="NF033788">
    <property type="entry name" value="HTH_metalloreg"/>
    <property type="match status" value="1"/>
</dbReference>
<geneLocation type="plasmid" evidence="5 6">
    <name>unnamed1</name>
</geneLocation>
<dbReference type="PANTHER" id="PTHR33154:SF15">
    <property type="entry name" value="REGULATORY PROTEIN ARSR"/>
    <property type="match status" value="1"/>
</dbReference>
<dbReference type="PANTHER" id="PTHR33154">
    <property type="entry name" value="TRANSCRIPTIONAL REGULATOR, ARSR FAMILY"/>
    <property type="match status" value="1"/>
</dbReference>
<dbReference type="PRINTS" id="PR00778">
    <property type="entry name" value="HTHARSR"/>
</dbReference>
<dbReference type="InterPro" id="IPR036388">
    <property type="entry name" value="WH-like_DNA-bd_sf"/>
</dbReference>
<organism evidence="5 6">
    <name type="scientific">Hymenobacter sublimis</name>
    <dbReference type="NCBI Taxonomy" id="2933777"/>
    <lineage>
        <taxon>Bacteria</taxon>
        <taxon>Pseudomonadati</taxon>
        <taxon>Bacteroidota</taxon>
        <taxon>Cytophagia</taxon>
        <taxon>Cytophagales</taxon>
        <taxon>Hymenobacteraceae</taxon>
        <taxon>Hymenobacter</taxon>
    </lineage>
</organism>
<dbReference type="CDD" id="cd00090">
    <property type="entry name" value="HTH_ARSR"/>
    <property type="match status" value="1"/>
</dbReference>
<gene>
    <name evidence="5" type="ORF">MWH26_19350</name>
</gene>
<evidence type="ECO:0000313" key="6">
    <source>
        <dbReference type="Proteomes" id="UP000829647"/>
    </source>
</evidence>
<dbReference type="RefSeq" id="WP_247977144.1">
    <property type="nucleotide sequence ID" value="NZ_CP095849.1"/>
</dbReference>
<evidence type="ECO:0000256" key="1">
    <source>
        <dbReference type="ARBA" id="ARBA00023015"/>
    </source>
</evidence>
<dbReference type="InterPro" id="IPR011991">
    <property type="entry name" value="ArsR-like_HTH"/>
</dbReference>
<keyword evidence="6" id="KW-1185">Reference proteome</keyword>